<dbReference type="SUPFAM" id="SSF51445">
    <property type="entry name" value="(Trans)glycosidases"/>
    <property type="match status" value="1"/>
</dbReference>
<dbReference type="PANTHER" id="PTHR32438">
    <property type="entry name" value="4-ALPHA-GLUCANOTRANSFERASE DPE1, CHLOROPLASTIC/AMYLOPLASTIC"/>
    <property type="match status" value="1"/>
</dbReference>
<name>D7BF07_ALLS1</name>
<dbReference type="InterPro" id="IPR017853">
    <property type="entry name" value="GH"/>
</dbReference>
<keyword evidence="7 10" id="KW-0119">Carbohydrate metabolism</keyword>
<dbReference type="PANTHER" id="PTHR32438:SF5">
    <property type="entry name" value="4-ALPHA-GLUCANOTRANSFERASE DPE1, CHLOROPLASTIC_AMYLOPLASTIC"/>
    <property type="match status" value="1"/>
</dbReference>
<reference evidence="11 12" key="1">
    <citation type="journal article" date="2010" name="Stand. Genomic Sci.">
        <title>Complete genome sequence of Meiothermus silvanus type strain (VI-R2).</title>
        <authorList>
            <person name="Sikorski J."/>
            <person name="Tindall B.J."/>
            <person name="Lowry S."/>
            <person name="Lucas S."/>
            <person name="Nolan M."/>
            <person name="Copeland A."/>
            <person name="Glavina Del Rio T."/>
            <person name="Tice H."/>
            <person name="Cheng J.F."/>
            <person name="Han C."/>
            <person name="Pitluck S."/>
            <person name="Liolios K."/>
            <person name="Ivanova N."/>
            <person name="Mavromatis K."/>
            <person name="Mikhailova N."/>
            <person name="Pati A."/>
            <person name="Goodwin L."/>
            <person name="Chen A."/>
            <person name="Palaniappan K."/>
            <person name="Land M."/>
            <person name="Hauser L."/>
            <person name="Chang Y.J."/>
            <person name="Jeffries C.D."/>
            <person name="Rohde M."/>
            <person name="Goker M."/>
            <person name="Woyke T."/>
            <person name="Bristow J."/>
            <person name="Eisen J.A."/>
            <person name="Markowitz V."/>
            <person name="Hugenholtz P."/>
            <person name="Kyrpides N.C."/>
            <person name="Klenk H.P."/>
            <person name="Lapidus A."/>
        </authorList>
    </citation>
    <scope>NUCLEOTIDE SEQUENCE [LARGE SCALE GENOMIC DNA]</scope>
    <source>
        <strain evidence="12">ATCC 700542 / DSM 9946 / VI-R2</strain>
    </source>
</reference>
<comment type="similarity">
    <text evidence="2 10">Belongs to the disproportionating enzyme family.</text>
</comment>
<dbReference type="GO" id="GO:0005975">
    <property type="term" value="P:carbohydrate metabolic process"/>
    <property type="evidence" value="ECO:0007669"/>
    <property type="project" value="InterPro"/>
</dbReference>
<evidence type="ECO:0000256" key="2">
    <source>
        <dbReference type="ARBA" id="ARBA00005684"/>
    </source>
</evidence>
<evidence type="ECO:0000313" key="11">
    <source>
        <dbReference type="EMBL" id="ADH63360.1"/>
    </source>
</evidence>
<protein>
    <recommendedName>
        <fullName evidence="4 10">4-alpha-glucanotransferase</fullName>
        <ecNumber evidence="3 10">2.4.1.25</ecNumber>
    </recommendedName>
    <alternativeName>
        <fullName evidence="8 10">Amylomaltase</fullName>
    </alternativeName>
    <alternativeName>
        <fullName evidence="9 10">Disproportionating enzyme</fullName>
    </alternativeName>
</protein>
<keyword evidence="6 10" id="KW-0808">Transferase</keyword>
<dbReference type="CAZy" id="GH77">
    <property type="family name" value="Glycoside Hydrolase Family 77"/>
</dbReference>
<dbReference type="KEGG" id="msv:Mesil_1468"/>
<evidence type="ECO:0000256" key="7">
    <source>
        <dbReference type="ARBA" id="ARBA00023277"/>
    </source>
</evidence>
<accession>D7BF07</accession>
<keyword evidence="12" id="KW-1185">Reference proteome</keyword>
<dbReference type="OrthoDB" id="9811841at2"/>
<organism evidence="11 12">
    <name type="scientific">Allomeiothermus silvanus (strain ATCC 700542 / DSM 9946 / NBRC 106475 / NCIMB 13440 / VI-R2)</name>
    <name type="common">Thermus silvanus</name>
    <dbReference type="NCBI Taxonomy" id="526227"/>
    <lineage>
        <taxon>Bacteria</taxon>
        <taxon>Thermotogati</taxon>
        <taxon>Deinococcota</taxon>
        <taxon>Deinococci</taxon>
        <taxon>Thermales</taxon>
        <taxon>Thermaceae</taxon>
        <taxon>Allomeiothermus</taxon>
    </lineage>
</organism>
<dbReference type="AlphaFoldDB" id="D7BF07"/>
<keyword evidence="5 10" id="KW-0328">Glycosyltransferase</keyword>
<evidence type="ECO:0000256" key="8">
    <source>
        <dbReference type="ARBA" id="ARBA00031423"/>
    </source>
</evidence>
<gene>
    <name evidence="11" type="ordered locus">Mesil_1468</name>
</gene>
<dbReference type="NCBIfam" id="NF011080">
    <property type="entry name" value="PRK14508.1-3"/>
    <property type="match status" value="1"/>
</dbReference>
<evidence type="ECO:0000313" key="12">
    <source>
        <dbReference type="Proteomes" id="UP000001916"/>
    </source>
</evidence>
<dbReference type="STRING" id="526227.Mesil_1468"/>
<evidence type="ECO:0000256" key="10">
    <source>
        <dbReference type="RuleBase" id="RU361207"/>
    </source>
</evidence>
<dbReference type="RefSeq" id="WP_013157928.1">
    <property type="nucleotide sequence ID" value="NC_014212.1"/>
</dbReference>
<proteinExistence type="inferred from homology"/>
<dbReference type="HOGENOM" id="CLU_014132_1_0_0"/>
<dbReference type="GO" id="GO:0004134">
    <property type="term" value="F:4-alpha-glucanotransferase activity"/>
    <property type="evidence" value="ECO:0007669"/>
    <property type="project" value="UniProtKB-EC"/>
</dbReference>
<sequence>MDIPRSFGILLHPTSFPGRWGIGTLGAEARRFVDWLASTGAHWWQVLPLGPTSYGDSPYQSFSAFAGNPYLIDPDILIEKGWLEPEEPPAYPPHKVDYGWLYVTRWDLLRRAYDGFVGRGKPEDLEAFARYRQQEADWLEDYALFMALKHSFGGRPWNEWTAPLRRREPAALEQARKEYADEIGFHAWTQWVFFQQWGDLRNYAHARGIKLIGDMPIFLAYDSSDVWANPQYFYLDAEGLPTVVAGVPPDYFSETGQLWGNPLYRWEVMQAEGFGWWIHRIKKSLEACELVRIDHFRGFEAYWEVPFGEPTAVKGRWVKAPGKELFQAVRAALGDAAIIAEDLGVITPEVEELRDSNGFPGMKILQFAFSDETNPFLPHNYPESGNVIVYTGTHDNDTTIGWYQTAPKEELAFMDKYLEQYGLKIEKPEDAPWVLAELGFRSRAKLVILPLQDVLRLGPEARMNFPGTLGNNWSWRYAPGDLTPELALHLRELARSSDRL</sequence>
<evidence type="ECO:0000256" key="5">
    <source>
        <dbReference type="ARBA" id="ARBA00022676"/>
    </source>
</evidence>
<dbReference type="EMBL" id="CP002042">
    <property type="protein sequence ID" value="ADH63360.1"/>
    <property type="molecule type" value="Genomic_DNA"/>
</dbReference>
<evidence type="ECO:0000256" key="1">
    <source>
        <dbReference type="ARBA" id="ARBA00000439"/>
    </source>
</evidence>
<comment type="catalytic activity">
    <reaction evidence="1 10">
        <text>Transfers a segment of a (1-&gt;4)-alpha-D-glucan to a new position in an acceptor, which may be glucose or a (1-&gt;4)-alpha-D-glucan.</text>
        <dbReference type="EC" id="2.4.1.25"/>
    </reaction>
</comment>
<evidence type="ECO:0000256" key="4">
    <source>
        <dbReference type="ARBA" id="ARBA00020295"/>
    </source>
</evidence>
<dbReference type="NCBIfam" id="TIGR00217">
    <property type="entry name" value="malQ"/>
    <property type="match status" value="1"/>
</dbReference>
<dbReference type="Proteomes" id="UP000001916">
    <property type="component" value="Chromosome"/>
</dbReference>
<dbReference type="Gene3D" id="3.20.20.80">
    <property type="entry name" value="Glycosidases"/>
    <property type="match status" value="1"/>
</dbReference>
<dbReference type="InterPro" id="IPR003385">
    <property type="entry name" value="Glyco_hydro_77"/>
</dbReference>
<dbReference type="eggNOG" id="COG1640">
    <property type="taxonomic scope" value="Bacteria"/>
</dbReference>
<evidence type="ECO:0000256" key="3">
    <source>
        <dbReference type="ARBA" id="ARBA00012560"/>
    </source>
</evidence>
<dbReference type="EC" id="2.4.1.25" evidence="3 10"/>
<evidence type="ECO:0000256" key="6">
    <source>
        <dbReference type="ARBA" id="ARBA00022679"/>
    </source>
</evidence>
<dbReference type="Pfam" id="PF02446">
    <property type="entry name" value="Glyco_hydro_77"/>
    <property type="match status" value="1"/>
</dbReference>
<evidence type="ECO:0000256" key="9">
    <source>
        <dbReference type="ARBA" id="ARBA00031501"/>
    </source>
</evidence>